<dbReference type="Gene3D" id="2.70.98.60">
    <property type="entry name" value="alpha-galactosidase from lactobacil brevis"/>
    <property type="match status" value="1"/>
</dbReference>
<proteinExistence type="inferred from homology"/>
<dbReference type="PROSITE" id="PS00512">
    <property type="entry name" value="ALPHA_GALACTOSIDASE"/>
    <property type="match status" value="1"/>
</dbReference>
<reference evidence="11 12" key="1">
    <citation type="submission" date="2017-09" db="EMBL/GenBank/DDBJ databases">
        <title>Complete genome sequence of Oxytococcus suis strain ZY16052.</title>
        <authorList>
            <person name="Li F."/>
        </authorList>
    </citation>
    <scope>NUCLEOTIDE SEQUENCE [LARGE SCALE GENOMIC DNA]</scope>
    <source>
        <strain evidence="11 12">ZY16052</strain>
    </source>
</reference>
<comment type="similarity">
    <text evidence="2">Belongs to the glycosyl hydrolase 36 family.</text>
</comment>
<dbReference type="CDD" id="cd14791">
    <property type="entry name" value="GH36"/>
    <property type="match status" value="1"/>
</dbReference>
<feature type="domain" description="Glycosyl hydrolase family 36 N-terminal" evidence="10">
    <location>
        <begin position="32"/>
        <end position="289"/>
    </location>
</feature>
<gene>
    <name evidence="11" type="ORF">CL176_09325</name>
</gene>
<dbReference type="InterPro" id="IPR050985">
    <property type="entry name" value="Alpha-glycosidase_related"/>
</dbReference>
<evidence type="ECO:0000256" key="5">
    <source>
        <dbReference type="ARBA" id="ARBA00023295"/>
    </source>
</evidence>
<feature type="active site" description="Nucleophile" evidence="7">
    <location>
        <position position="483"/>
    </location>
</feature>
<feature type="binding site" evidence="8">
    <location>
        <begin position="481"/>
        <end position="485"/>
    </location>
    <ligand>
        <name>substrate</name>
    </ligand>
</feature>
<feature type="active site" description="Proton donor" evidence="7">
    <location>
        <position position="553"/>
    </location>
</feature>
<keyword evidence="5 6" id="KW-0326">Glycosidase</keyword>
<evidence type="ECO:0000259" key="9">
    <source>
        <dbReference type="Pfam" id="PF16874"/>
    </source>
</evidence>
<evidence type="ECO:0000313" key="12">
    <source>
        <dbReference type="Proteomes" id="UP000263232"/>
    </source>
</evidence>
<dbReference type="PRINTS" id="PR00743">
    <property type="entry name" value="GLHYDRLASE36"/>
</dbReference>
<dbReference type="InterPro" id="IPR000111">
    <property type="entry name" value="Glyco_hydro_27/36_CS"/>
</dbReference>
<feature type="binding site" evidence="8">
    <location>
        <position position="204"/>
    </location>
    <ligand>
        <name>substrate</name>
    </ligand>
</feature>
<dbReference type="InterPro" id="IPR031704">
    <property type="entry name" value="Glyco_hydro_36_N"/>
</dbReference>
<evidence type="ECO:0000256" key="7">
    <source>
        <dbReference type="PIRSR" id="PIRSR005536-1"/>
    </source>
</evidence>
<dbReference type="KEGG" id="abae:CL176_09325"/>
<evidence type="ECO:0000313" key="11">
    <source>
        <dbReference type="EMBL" id="AXY26184.1"/>
    </source>
</evidence>
<keyword evidence="4 6" id="KW-0378">Hydrolase</keyword>
<dbReference type="Pfam" id="PF02065">
    <property type="entry name" value="Melibiase"/>
    <property type="match status" value="1"/>
</dbReference>
<evidence type="ECO:0000256" key="2">
    <source>
        <dbReference type="ARBA" id="ARBA00006202"/>
    </source>
</evidence>
<evidence type="ECO:0000259" key="10">
    <source>
        <dbReference type="Pfam" id="PF16875"/>
    </source>
</evidence>
<name>A0A347WM77_9LACT</name>
<keyword evidence="12" id="KW-1185">Reference proteome</keyword>
<dbReference type="FunFam" id="3.20.20.70:FF:000118">
    <property type="entry name" value="Alpha-galactosidase"/>
    <property type="match status" value="1"/>
</dbReference>
<feature type="binding site" evidence="8">
    <location>
        <position position="448"/>
    </location>
    <ligand>
        <name>substrate</name>
    </ligand>
</feature>
<dbReference type="PANTHER" id="PTHR43053">
    <property type="entry name" value="GLYCOSIDASE FAMILY 31"/>
    <property type="match status" value="1"/>
</dbReference>
<feature type="domain" description="Glycosyl hydrolase family 36 C-terminal" evidence="9">
    <location>
        <begin position="654"/>
        <end position="730"/>
    </location>
</feature>
<protein>
    <recommendedName>
        <fullName evidence="3 6">Alpha-galactosidase</fullName>
        <ecNumber evidence="3 6">3.2.1.22</ecNumber>
    </recommendedName>
</protein>
<sequence>MVAKIIYDENLKMFHLSNDKISYIMHVDHHNVLTHIYMGGKVRNLSTLGIYPKFNRDFEVNPEEVGLDYRQFSLGILPLEYSGNNSGDFREPSLIIRDQEGSTVNDFRYIDHEIFDGVSQIDGLPSSYVEAQDEAKTLRLYLFDEALQHELVLNYTVFNNQPVIARSAKLINKSDQKSVIYKIASASVDVEPGDYDLLQLNGSWARERMVEREAIHTGIKKLDSKRGSSSHHQNPFIAILDKHTTEFRGKAVGYQLVYSGSHEMTVEKDPYQNLRVQLGIQSTGFEWNLSPEESFQTPEVLIAFSNQGINGLSQSYHDFIKQHIIPRKYAEFERPVLINNWEATYFDFTEEKVFDLVDKANELGIELFVLDDGWFGKRDDDFSSLGDWFEYHEKIPNGLKNIADYVHDKGMKFGLWFEPEMISEESELYKNHPDWVLHDVNKRASRGRSQYVLDMGRQEVRENIYTQMIEILDSIDIDYVKWDMNRNISETYSAALEDNKSGEANHRYILGLYDLLDRITSRYDNILFESCSGGGGRFDLGMLQYMPQVWTSDNTDPIARLKIQYGTSMIAPINTMGAHVSASPNHQTGRTTSIDFRAAVAYAGVYGYELDITSLNEDELASIAQQVRFYKENRALIQTGTFTRLMSPFEGNQVAWSIHNDNKMLLFYFEVLNEASKPLHKIKPMYLDPDVKYLVKYEGSEFEAYGDELMNLGIYIYPQLKNDFSARIFEITAI</sequence>
<feature type="binding site" evidence="8">
    <location>
        <position position="553"/>
    </location>
    <ligand>
        <name>substrate</name>
    </ligand>
</feature>
<comment type="catalytic activity">
    <reaction evidence="1 6">
        <text>Hydrolysis of terminal, non-reducing alpha-D-galactose residues in alpha-D-galactosides, including galactose oligosaccharides, galactomannans and galactolipids.</text>
        <dbReference type="EC" id="3.2.1.22"/>
    </reaction>
</comment>
<dbReference type="InterPro" id="IPR038417">
    <property type="entry name" value="Alpga-gal_N_sf"/>
</dbReference>
<dbReference type="Gene3D" id="3.20.20.70">
    <property type="entry name" value="Aldolase class I"/>
    <property type="match status" value="1"/>
</dbReference>
<evidence type="ECO:0000256" key="6">
    <source>
        <dbReference type="PIRNR" id="PIRNR005536"/>
    </source>
</evidence>
<dbReference type="EC" id="3.2.1.22" evidence="3 6"/>
<dbReference type="PIRSF" id="PIRSF005536">
    <property type="entry name" value="Agal"/>
    <property type="match status" value="1"/>
</dbReference>
<dbReference type="EMBL" id="CP023434">
    <property type="protein sequence ID" value="AXY26184.1"/>
    <property type="molecule type" value="Genomic_DNA"/>
</dbReference>
<dbReference type="InterPro" id="IPR002252">
    <property type="entry name" value="Glyco_hydro_36"/>
</dbReference>
<dbReference type="Pfam" id="PF16875">
    <property type="entry name" value="Glyco_hydro_36N"/>
    <property type="match status" value="1"/>
</dbReference>
<feature type="binding site" evidence="8">
    <location>
        <begin position="371"/>
        <end position="372"/>
    </location>
    <ligand>
        <name>substrate</name>
    </ligand>
</feature>
<dbReference type="OrthoDB" id="9758822at2"/>
<dbReference type="PANTHER" id="PTHR43053:SF3">
    <property type="entry name" value="ALPHA-GALACTOSIDASE C-RELATED"/>
    <property type="match status" value="1"/>
</dbReference>
<dbReference type="InterPro" id="IPR013780">
    <property type="entry name" value="Glyco_hydro_b"/>
</dbReference>
<dbReference type="GO" id="GO:0016052">
    <property type="term" value="P:carbohydrate catabolic process"/>
    <property type="evidence" value="ECO:0007669"/>
    <property type="project" value="InterPro"/>
</dbReference>
<feature type="binding site" evidence="8">
    <location>
        <position position="531"/>
    </location>
    <ligand>
        <name>substrate</name>
    </ligand>
</feature>
<evidence type="ECO:0000256" key="4">
    <source>
        <dbReference type="ARBA" id="ARBA00022801"/>
    </source>
</evidence>
<dbReference type="InterPro" id="IPR031705">
    <property type="entry name" value="Glyco_hydro_36_C"/>
</dbReference>
<dbReference type="InterPro" id="IPR013785">
    <property type="entry name" value="Aldolase_TIM"/>
</dbReference>
<evidence type="ECO:0000256" key="3">
    <source>
        <dbReference type="ARBA" id="ARBA00012755"/>
    </source>
</evidence>
<dbReference type="Proteomes" id="UP000263232">
    <property type="component" value="Chromosome"/>
</dbReference>
<evidence type="ECO:0000256" key="8">
    <source>
        <dbReference type="PIRSR" id="PIRSR005536-2"/>
    </source>
</evidence>
<dbReference type="Gene3D" id="2.60.40.1180">
    <property type="entry name" value="Golgi alpha-mannosidase II"/>
    <property type="match status" value="1"/>
</dbReference>
<accession>A0A347WM77</accession>
<organism evidence="11 12">
    <name type="scientific">Suicoccus acidiformans</name>
    <dbReference type="NCBI Taxonomy" id="2036206"/>
    <lineage>
        <taxon>Bacteria</taxon>
        <taxon>Bacillati</taxon>
        <taxon>Bacillota</taxon>
        <taxon>Bacilli</taxon>
        <taxon>Lactobacillales</taxon>
        <taxon>Aerococcaceae</taxon>
        <taxon>Suicoccus</taxon>
    </lineage>
</organism>
<evidence type="ECO:0000256" key="1">
    <source>
        <dbReference type="ARBA" id="ARBA00001255"/>
    </source>
</evidence>
<dbReference type="Pfam" id="PF16874">
    <property type="entry name" value="Glyco_hydro_36C"/>
    <property type="match status" value="1"/>
</dbReference>
<dbReference type="InterPro" id="IPR017853">
    <property type="entry name" value="GH"/>
</dbReference>
<dbReference type="GO" id="GO:0004557">
    <property type="term" value="F:alpha-galactosidase activity"/>
    <property type="evidence" value="ECO:0007669"/>
    <property type="project" value="UniProtKB-UniRule"/>
</dbReference>
<dbReference type="AlphaFoldDB" id="A0A347WM77"/>
<dbReference type="SUPFAM" id="SSF51445">
    <property type="entry name" value="(Trans)glycosidases"/>
    <property type="match status" value="1"/>
</dbReference>